<organism evidence="1 2">
    <name type="scientific">Shinella zoogloeoides</name>
    <name type="common">Crabtreella saccharophila</name>
    <dbReference type="NCBI Taxonomy" id="352475"/>
    <lineage>
        <taxon>Bacteria</taxon>
        <taxon>Pseudomonadati</taxon>
        <taxon>Pseudomonadota</taxon>
        <taxon>Alphaproteobacteria</taxon>
        <taxon>Hyphomicrobiales</taxon>
        <taxon>Rhizobiaceae</taxon>
        <taxon>Shinella</taxon>
    </lineage>
</organism>
<sequence length="102" mass="11737">MEILQFIAHLEMIIKKPRGRRSNFAVNCAAEFCIVLIENFLDIKFPKTIGSNNNEMSTNESYMVGFILKSLEKDITNSMVHTALKHAVRWRKKLTSKGDFDT</sequence>
<evidence type="ECO:0000313" key="1">
    <source>
        <dbReference type="EMBL" id="MXO03138.1"/>
    </source>
</evidence>
<gene>
    <name evidence="1" type="ORF">GR156_22885</name>
</gene>
<dbReference type="Proteomes" id="UP000440304">
    <property type="component" value="Unassembled WGS sequence"/>
</dbReference>
<protein>
    <submittedName>
        <fullName evidence="1">Uncharacterized protein</fullName>
    </submittedName>
</protein>
<dbReference type="EMBL" id="WUML01000071">
    <property type="protein sequence ID" value="MXO03138.1"/>
    <property type="molecule type" value="Genomic_DNA"/>
</dbReference>
<accession>A0A6N8TPG8</accession>
<dbReference type="AlphaFoldDB" id="A0A6N8TPG8"/>
<reference evidence="1 2" key="1">
    <citation type="submission" date="2019-12" db="EMBL/GenBank/DDBJ databases">
        <title>Shinella granuli gen. nov., sp. nov., and proposal of the reclassification of Zoogloea ramigera ATCC 19623 as Shinella zoogloeoides sp. nov.</title>
        <authorList>
            <person name="Gao J."/>
        </authorList>
    </citation>
    <scope>NUCLEOTIDE SEQUENCE [LARGE SCALE GENOMIC DNA]</scope>
    <source>
        <strain evidence="1 2">DSM 287</strain>
    </source>
</reference>
<proteinExistence type="predicted"/>
<dbReference type="RefSeq" id="WP_160788264.1">
    <property type="nucleotide sequence ID" value="NZ_CP086610.1"/>
</dbReference>
<name>A0A6N8TPG8_SHIZO</name>
<comment type="caution">
    <text evidence="1">The sequence shown here is derived from an EMBL/GenBank/DDBJ whole genome shotgun (WGS) entry which is preliminary data.</text>
</comment>
<evidence type="ECO:0000313" key="2">
    <source>
        <dbReference type="Proteomes" id="UP000440304"/>
    </source>
</evidence>